<evidence type="ECO:0000256" key="1">
    <source>
        <dbReference type="SAM" id="MobiDB-lite"/>
    </source>
</evidence>
<proteinExistence type="predicted"/>
<evidence type="ECO:0000313" key="3">
    <source>
        <dbReference type="Proteomes" id="UP000297834"/>
    </source>
</evidence>
<gene>
    <name evidence="2" type="ORF">E2B99_08050</name>
</gene>
<protein>
    <submittedName>
        <fullName evidence="2">Uncharacterized protein</fullName>
    </submittedName>
</protein>
<dbReference type="EMBL" id="SNTY01000026">
    <property type="protein sequence ID" value="TEU26479.1"/>
    <property type="molecule type" value="Genomic_DNA"/>
</dbReference>
<dbReference type="OrthoDB" id="6717617at2"/>
<name>A0A4Y7XCL8_9GAMM</name>
<dbReference type="Proteomes" id="UP000297834">
    <property type="component" value="Unassembled WGS sequence"/>
</dbReference>
<keyword evidence="3" id="KW-1185">Reference proteome</keyword>
<evidence type="ECO:0000313" key="2">
    <source>
        <dbReference type="EMBL" id="TEU26479.1"/>
    </source>
</evidence>
<accession>A0A4Y7XCL8</accession>
<dbReference type="AlphaFoldDB" id="A0A4Y7XCL8"/>
<comment type="caution">
    <text evidence="2">The sequence shown here is derived from an EMBL/GenBank/DDBJ whole genome shotgun (WGS) entry which is preliminary data.</text>
</comment>
<dbReference type="RefSeq" id="WP_026471984.1">
    <property type="nucleotide sequence ID" value="NZ_SNTY01000026.1"/>
</dbReference>
<feature type="region of interest" description="Disordered" evidence="1">
    <location>
        <begin position="1"/>
        <end position="23"/>
    </location>
</feature>
<organism evidence="2 3">
    <name type="scientific">Alkanindiges illinoisensis</name>
    <dbReference type="NCBI Taxonomy" id="197183"/>
    <lineage>
        <taxon>Bacteria</taxon>
        <taxon>Pseudomonadati</taxon>
        <taxon>Pseudomonadota</taxon>
        <taxon>Gammaproteobacteria</taxon>
        <taxon>Moraxellales</taxon>
        <taxon>Moraxellaceae</taxon>
        <taxon>Alkanindiges</taxon>
    </lineage>
</organism>
<sequence length="81" mass="9500">MTDQPENEKNKRTEAQRNAELRHEQHRIHFKISANLKTNPAYARKFQRYQEANLLGTLLKEALLNAPENPEDFVPLKSKKT</sequence>
<reference evidence="2 3" key="1">
    <citation type="submission" date="2019-03" db="EMBL/GenBank/DDBJ databases">
        <title>Alkanindiges illinoisensis: a potential pathogenic isolated from ascites of a gastric cancer patient with abdominal metastasis.</title>
        <authorList>
            <person name="Hu X."/>
            <person name="Yang B."/>
            <person name="Yan X."/>
            <person name="Lin L."/>
            <person name="Zhao H."/>
            <person name="Zhou F."/>
            <person name="Su B."/>
            <person name="Chen J."/>
            <person name="Rui Y."/>
            <person name="Wang Q."/>
            <person name="Zheng L."/>
        </authorList>
    </citation>
    <scope>NUCLEOTIDE SEQUENCE [LARGE SCALE GENOMIC DNA]</scope>
    <source>
        <strain evidence="2 3">NFYY 23406</strain>
    </source>
</reference>
<dbReference type="STRING" id="1120977.GCA_000619845_02893"/>